<sequence length="409" mass="44457">MIRVLRLLRATAGSDRDLLDRYARDRDEGAFEALVHRYGTGVWAACVRLAGRDAEDAFQAVFLTLSRKAGAVTGSLPAWLHAVTRRVAANLRRSAQRRSAIESAAARSPDAPTDDAGLREGLALLDEELAHMPERYRTVLIVCCLEGRSRDEAAQQLGWSEGQVKGRLERAREMLRTRLAERGVELGAVLLAAAVTGPIPVRAGPPSATAVTLSHGVIRAMMFQKLKLTAAVLTAVAGVAIASAMVVRAQPGTLPNETAKEPASAPREAPEKRVGEAVPQDKGNPAPKERKDEVPKKIRDLQKERIAALKELTDTTAALYKNARATYDEAIEARLLLLQAEVDVAEKPAERLALYQKCVDELKAYEEVAVARVQVGRGTNAAVLKIKARRLEVEIQLEQAKAKEAREGK</sequence>
<dbReference type="AlphaFoldDB" id="A0A6P2D715"/>
<dbReference type="SUPFAM" id="SSF88946">
    <property type="entry name" value="Sigma2 domain of RNA polymerase sigma factors"/>
    <property type="match status" value="1"/>
</dbReference>
<dbReference type="Gene3D" id="1.10.1740.10">
    <property type="match status" value="1"/>
</dbReference>
<dbReference type="Gene3D" id="1.10.10.10">
    <property type="entry name" value="Winged helix-like DNA-binding domain superfamily/Winged helix DNA-binding domain"/>
    <property type="match status" value="1"/>
</dbReference>
<dbReference type="GO" id="GO:0006352">
    <property type="term" value="P:DNA-templated transcription initiation"/>
    <property type="evidence" value="ECO:0007669"/>
    <property type="project" value="InterPro"/>
</dbReference>
<feature type="domain" description="RNA polymerase sigma factor 70 region 4 type 2" evidence="8">
    <location>
        <begin position="124"/>
        <end position="175"/>
    </location>
</feature>
<dbReference type="InterPro" id="IPR013249">
    <property type="entry name" value="RNA_pol_sigma70_r4_t2"/>
</dbReference>
<evidence type="ECO:0000313" key="10">
    <source>
        <dbReference type="Proteomes" id="UP000464178"/>
    </source>
</evidence>
<keyword evidence="5" id="KW-0175">Coiled coil</keyword>
<dbReference type="Proteomes" id="UP000464178">
    <property type="component" value="Chromosome"/>
</dbReference>
<dbReference type="GO" id="GO:0016987">
    <property type="term" value="F:sigma factor activity"/>
    <property type="evidence" value="ECO:0007669"/>
    <property type="project" value="UniProtKB-KW"/>
</dbReference>
<comment type="similarity">
    <text evidence="1">Belongs to the sigma-70 factor family. ECF subfamily.</text>
</comment>
<dbReference type="InterPro" id="IPR007627">
    <property type="entry name" value="RNA_pol_sigma70_r2"/>
</dbReference>
<protein>
    <submittedName>
        <fullName evidence="9">Uncharacterized protein</fullName>
    </submittedName>
</protein>
<dbReference type="Pfam" id="PF04542">
    <property type="entry name" value="Sigma70_r2"/>
    <property type="match status" value="1"/>
</dbReference>
<dbReference type="InterPro" id="IPR013324">
    <property type="entry name" value="RNA_pol_sigma_r3/r4-like"/>
</dbReference>
<dbReference type="InterPro" id="IPR039425">
    <property type="entry name" value="RNA_pol_sigma-70-like"/>
</dbReference>
<dbReference type="Pfam" id="PF08281">
    <property type="entry name" value="Sigma70_r4_2"/>
    <property type="match status" value="1"/>
</dbReference>
<evidence type="ECO:0000256" key="3">
    <source>
        <dbReference type="ARBA" id="ARBA00023082"/>
    </source>
</evidence>
<dbReference type="InterPro" id="IPR013325">
    <property type="entry name" value="RNA_pol_sigma_r2"/>
</dbReference>
<dbReference type="EMBL" id="LR593886">
    <property type="protein sequence ID" value="VTR96256.1"/>
    <property type="molecule type" value="Genomic_DNA"/>
</dbReference>
<feature type="domain" description="RNA polymerase sigma-70 region 2" evidence="7">
    <location>
        <begin position="34"/>
        <end position="98"/>
    </location>
</feature>
<feature type="coiled-coil region" evidence="5">
    <location>
        <begin position="381"/>
        <end position="408"/>
    </location>
</feature>
<keyword evidence="4" id="KW-0804">Transcription</keyword>
<feature type="compositionally biased region" description="Basic and acidic residues" evidence="6">
    <location>
        <begin position="287"/>
        <end position="297"/>
    </location>
</feature>
<dbReference type="GO" id="GO:0003677">
    <property type="term" value="F:DNA binding"/>
    <property type="evidence" value="ECO:0007669"/>
    <property type="project" value="InterPro"/>
</dbReference>
<dbReference type="SUPFAM" id="SSF88659">
    <property type="entry name" value="Sigma3 and sigma4 domains of RNA polymerase sigma factors"/>
    <property type="match status" value="1"/>
</dbReference>
<dbReference type="PANTHER" id="PTHR43133">
    <property type="entry name" value="RNA POLYMERASE ECF-TYPE SIGMA FACTO"/>
    <property type="match status" value="1"/>
</dbReference>
<evidence type="ECO:0000256" key="5">
    <source>
        <dbReference type="SAM" id="Coils"/>
    </source>
</evidence>
<evidence type="ECO:0000256" key="4">
    <source>
        <dbReference type="ARBA" id="ARBA00023163"/>
    </source>
</evidence>
<dbReference type="InterPro" id="IPR014284">
    <property type="entry name" value="RNA_pol_sigma-70_dom"/>
</dbReference>
<reference evidence="9 10" key="1">
    <citation type="submission" date="2019-05" db="EMBL/GenBank/DDBJ databases">
        <authorList>
            <consortium name="Science for Life Laboratories"/>
        </authorList>
    </citation>
    <scope>NUCLEOTIDE SEQUENCE [LARGE SCALE GENOMIC DNA]</scope>
    <source>
        <strain evidence="9">Soil9</strain>
    </source>
</reference>
<dbReference type="PANTHER" id="PTHR43133:SF51">
    <property type="entry name" value="RNA POLYMERASE SIGMA FACTOR"/>
    <property type="match status" value="1"/>
</dbReference>
<organism evidence="9 10">
    <name type="scientific">Gemmata massiliana</name>
    <dbReference type="NCBI Taxonomy" id="1210884"/>
    <lineage>
        <taxon>Bacteria</taxon>
        <taxon>Pseudomonadati</taxon>
        <taxon>Planctomycetota</taxon>
        <taxon>Planctomycetia</taxon>
        <taxon>Gemmatales</taxon>
        <taxon>Gemmataceae</taxon>
        <taxon>Gemmata</taxon>
    </lineage>
</organism>
<evidence type="ECO:0000259" key="7">
    <source>
        <dbReference type="Pfam" id="PF04542"/>
    </source>
</evidence>
<dbReference type="InterPro" id="IPR036388">
    <property type="entry name" value="WH-like_DNA-bd_sf"/>
</dbReference>
<keyword evidence="3" id="KW-0731">Sigma factor</keyword>
<dbReference type="CDD" id="cd06171">
    <property type="entry name" value="Sigma70_r4"/>
    <property type="match status" value="1"/>
</dbReference>
<gene>
    <name evidence="9" type="ORF">SOIL9_14580</name>
</gene>
<feature type="region of interest" description="Disordered" evidence="6">
    <location>
        <begin position="253"/>
        <end position="297"/>
    </location>
</feature>
<keyword evidence="2" id="KW-0805">Transcription regulation</keyword>
<proteinExistence type="inferred from homology"/>
<dbReference type="NCBIfam" id="TIGR02937">
    <property type="entry name" value="sigma70-ECF"/>
    <property type="match status" value="1"/>
</dbReference>
<evidence type="ECO:0000313" key="9">
    <source>
        <dbReference type="EMBL" id="VTR96256.1"/>
    </source>
</evidence>
<evidence type="ECO:0000256" key="2">
    <source>
        <dbReference type="ARBA" id="ARBA00023015"/>
    </source>
</evidence>
<accession>A0A6P2D715</accession>
<evidence type="ECO:0000256" key="6">
    <source>
        <dbReference type="SAM" id="MobiDB-lite"/>
    </source>
</evidence>
<evidence type="ECO:0000259" key="8">
    <source>
        <dbReference type="Pfam" id="PF08281"/>
    </source>
</evidence>
<name>A0A6P2D715_9BACT</name>
<dbReference type="KEGG" id="gms:SOIL9_14580"/>
<keyword evidence="10" id="KW-1185">Reference proteome</keyword>
<evidence type="ECO:0000256" key="1">
    <source>
        <dbReference type="ARBA" id="ARBA00010641"/>
    </source>
</evidence>